<protein>
    <submittedName>
        <fullName evidence="1">Uncharacterized protein</fullName>
    </submittedName>
</protein>
<evidence type="ECO:0000313" key="2">
    <source>
        <dbReference type="Proteomes" id="UP000008694"/>
    </source>
</evidence>
<dbReference type="EMBL" id="GL348717">
    <property type="protein sequence ID" value="EFH53428.1"/>
    <property type="molecule type" value="Genomic_DNA"/>
</dbReference>
<dbReference type="Gramene" id="scaffold_500936.1">
    <property type="protein sequence ID" value="scaffold_500936.1"/>
    <property type="gene ID" value="scaffold_500936.1"/>
</dbReference>
<proteinExistence type="predicted"/>
<keyword evidence="2" id="KW-1185">Reference proteome</keyword>
<organism evidence="2">
    <name type="scientific">Arabidopsis lyrata subsp. lyrata</name>
    <name type="common">Lyre-leaved rock-cress</name>
    <dbReference type="NCBI Taxonomy" id="81972"/>
    <lineage>
        <taxon>Eukaryota</taxon>
        <taxon>Viridiplantae</taxon>
        <taxon>Streptophyta</taxon>
        <taxon>Embryophyta</taxon>
        <taxon>Tracheophyta</taxon>
        <taxon>Spermatophyta</taxon>
        <taxon>Magnoliopsida</taxon>
        <taxon>eudicotyledons</taxon>
        <taxon>Gunneridae</taxon>
        <taxon>Pentapetalae</taxon>
        <taxon>rosids</taxon>
        <taxon>malvids</taxon>
        <taxon>Brassicales</taxon>
        <taxon>Brassicaceae</taxon>
        <taxon>Camelineae</taxon>
        <taxon>Arabidopsis</taxon>
    </lineage>
</organism>
<dbReference type="STRING" id="81972.D7LNX0"/>
<dbReference type="eggNOG" id="KOG4204">
    <property type="taxonomic scope" value="Eukaryota"/>
</dbReference>
<gene>
    <name evidence="1" type="ORF">ARALYDRAFT_905232</name>
</gene>
<name>D7LNX0_ARALL</name>
<reference evidence="2" key="1">
    <citation type="journal article" date="2011" name="Nat. Genet.">
        <title>The Arabidopsis lyrata genome sequence and the basis of rapid genome size change.</title>
        <authorList>
            <person name="Hu T.T."/>
            <person name="Pattyn P."/>
            <person name="Bakker E.G."/>
            <person name="Cao J."/>
            <person name="Cheng J.-F."/>
            <person name="Clark R.M."/>
            <person name="Fahlgren N."/>
            <person name="Fawcett J.A."/>
            <person name="Grimwood J."/>
            <person name="Gundlach H."/>
            <person name="Haberer G."/>
            <person name="Hollister J.D."/>
            <person name="Ossowski S."/>
            <person name="Ottilar R.P."/>
            <person name="Salamov A.A."/>
            <person name="Schneeberger K."/>
            <person name="Spannagl M."/>
            <person name="Wang X."/>
            <person name="Yang L."/>
            <person name="Nasrallah M.E."/>
            <person name="Bergelson J."/>
            <person name="Carrington J.C."/>
            <person name="Gaut B.S."/>
            <person name="Schmutz J."/>
            <person name="Mayer K.F.X."/>
            <person name="Van de Peer Y."/>
            <person name="Grigoriev I.V."/>
            <person name="Nordborg M."/>
            <person name="Weigel D."/>
            <person name="Guo Y.-L."/>
        </authorList>
    </citation>
    <scope>NUCLEOTIDE SEQUENCE [LARGE SCALE GENOMIC DNA]</scope>
    <source>
        <strain evidence="2">cv. MN47</strain>
    </source>
</reference>
<dbReference type="Proteomes" id="UP000008694">
    <property type="component" value="Unassembled WGS sequence"/>
</dbReference>
<dbReference type="AlphaFoldDB" id="D7LNX0"/>
<accession>D7LNX0</accession>
<evidence type="ECO:0000313" key="1">
    <source>
        <dbReference type="EMBL" id="EFH53428.1"/>
    </source>
</evidence>
<sequence>MRRDKLHKLRPILVGVSADLLVCHKVFAIDNPVVALLQGHEDLVMEFANVFKRPTGSSGSKSDRDR</sequence>
<dbReference type="HOGENOM" id="CLU_2834605_0_0_1"/>